<sequence>MTDNPLFSPSSLPFELPDFAAIRTEHYLPAFERGMRLQREEIDAICANPEPATWENTVEAWERSGRDLERVAAVFFNLHGTDSSPEMDEIAAEVAPKLAAHADSLYLNKELYQRIKDATPPEDPESRRLHDHLLRTFARRGAELSEEEMARVREINARLSVLSDAFGRNLLADTRRLAVQFDDPAELEGFSPSRIESAAEDAKALGKEGYVIPLELPSVQQAQSSLDNAASRAKLYAASLKRGAETNGEVLVEMVQLRAEKAKLLGYASHADYVIAEETAGSAEAARKLLYDLAPAAATNAVNEHKLLVEAAGEDVDGADWPYWESKVRARDYQLDEGELRKYFPLDQVLEKGVFYAAKRLYGVAVEKRNDLAGYADGVDVYEVKEESGEPIGLFLTDYFGRPSKRGGAWMSGFVEQSRLLGTKPVVINVMGLTRPADGSQPLLNLDELTTVFHEFGHALHGLLTDVCYPTFSGTNVPRDYVEFPSQINENWALDPAVVRNYAFHVDTGEPIPQELLDSIEVAKQFGQGFATTEYLAAAIIDLAWHSLSPKEAASLSAADIDAFEAHALEEAGIDVAGLAPRYRSTYFNHVFAGGYSAGYYSYLWAEVLDADGFDWFRQVEAAGLGSSPVAARAAGRRFRELVLSRGASADYNQAFENLRGREKDVHALLRRRGLAGAM</sequence>
<dbReference type="EMBL" id="CP004353">
    <property type="protein sequence ID" value="AHI23303.1"/>
    <property type="molecule type" value="Genomic_DNA"/>
</dbReference>
<evidence type="ECO:0000256" key="2">
    <source>
        <dbReference type="ARBA" id="ARBA00022670"/>
    </source>
</evidence>
<evidence type="ECO:0000313" key="9">
    <source>
        <dbReference type="EMBL" id="AHI23303.1"/>
    </source>
</evidence>
<dbReference type="HOGENOM" id="CLU_001805_4_0_11"/>
<evidence type="ECO:0000256" key="3">
    <source>
        <dbReference type="ARBA" id="ARBA00022723"/>
    </source>
</evidence>
<dbReference type="InterPro" id="IPR045090">
    <property type="entry name" value="Pept_M3A_M3B"/>
</dbReference>
<dbReference type="RefSeq" id="WP_025253314.1">
    <property type="nucleotide sequence ID" value="NZ_CP004353.1"/>
</dbReference>
<dbReference type="KEGG" id="cvt:B843_09590"/>
<dbReference type="SUPFAM" id="SSF55486">
    <property type="entry name" value="Metalloproteases ('zincins'), catalytic domain"/>
    <property type="match status" value="1"/>
</dbReference>
<feature type="domain" description="Peptidase M3A/M3B catalytic" evidence="8">
    <location>
        <begin position="226"/>
        <end position="674"/>
    </location>
</feature>
<keyword evidence="2 7" id="KW-0645">Protease</keyword>
<dbReference type="PANTHER" id="PTHR43660">
    <property type="entry name" value="DIPEPTIDYL CARBOXYPEPTIDASE"/>
    <property type="match status" value="1"/>
</dbReference>
<dbReference type="GO" id="GO:0004222">
    <property type="term" value="F:metalloendopeptidase activity"/>
    <property type="evidence" value="ECO:0007669"/>
    <property type="project" value="InterPro"/>
</dbReference>
<keyword evidence="4 7" id="KW-0378">Hydrolase</keyword>
<dbReference type="FunFam" id="3.40.390.10:FF:000009">
    <property type="entry name" value="Oligopeptidase A"/>
    <property type="match status" value="1"/>
</dbReference>
<keyword evidence="10" id="KW-1185">Reference proteome</keyword>
<dbReference type="GO" id="GO:0004180">
    <property type="term" value="F:carboxypeptidase activity"/>
    <property type="evidence" value="ECO:0007669"/>
    <property type="project" value="TreeGrafter"/>
</dbReference>
<dbReference type="GO" id="GO:0046872">
    <property type="term" value="F:metal ion binding"/>
    <property type="evidence" value="ECO:0007669"/>
    <property type="project" value="UniProtKB-UniRule"/>
</dbReference>
<dbReference type="PATRIC" id="fig|1224164.3.peg.1937"/>
<dbReference type="CDD" id="cd06456">
    <property type="entry name" value="M3A_DCP"/>
    <property type="match status" value="1"/>
</dbReference>
<comment type="similarity">
    <text evidence="1 7">Belongs to the peptidase M3 family.</text>
</comment>
<dbReference type="PANTHER" id="PTHR43660:SF1">
    <property type="entry name" value="DIPEPTIDYL CARBOXYPEPTIDASE"/>
    <property type="match status" value="1"/>
</dbReference>
<dbReference type="STRING" id="1224164.B843_09590"/>
<dbReference type="Proteomes" id="UP000019222">
    <property type="component" value="Chromosome"/>
</dbReference>
<evidence type="ECO:0000256" key="1">
    <source>
        <dbReference type="ARBA" id="ARBA00006040"/>
    </source>
</evidence>
<evidence type="ECO:0000256" key="6">
    <source>
        <dbReference type="ARBA" id="ARBA00023049"/>
    </source>
</evidence>
<dbReference type="InterPro" id="IPR034005">
    <property type="entry name" value="M3A_DCP"/>
</dbReference>
<dbReference type="eggNOG" id="COG0339">
    <property type="taxonomic scope" value="Bacteria"/>
</dbReference>
<name>W5Y9U5_9CORY</name>
<dbReference type="GO" id="GO:0005829">
    <property type="term" value="C:cytosol"/>
    <property type="evidence" value="ECO:0007669"/>
    <property type="project" value="TreeGrafter"/>
</dbReference>
<organism evidence="9 10">
    <name type="scientific">Corynebacterium vitaeruminis DSM 20294</name>
    <dbReference type="NCBI Taxonomy" id="1224164"/>
    <lineage>
        <taxon>Bacteria</taxon>
        <taxon>Bacillati</taxon>
        <taxon>Actinomycetota</taxon>
        <taxon>Actinomycetes</taxon>
        <taxon>Mycobacteriales</taxon>
        <taxon>Corynebacteriaceae</taxon>
        <taxon>Corynebacterium</taxon>
    </lineage>
</organism>
<dbReference type="Gene3D" id="1.10.1370.40">
    <property type="match status" value="3"/>
</dbReference>
<gene>
    <name evidence="9" type="ORF">B843_09590</name>
</gene>
<keyword evidence="3 7" id="KW-0479">Metal-binding</keyword>
<proteinExistence type="inferred from homology"/>
<reference evidence="9 10" key="1">
    <citation type="submission" date="2013-02" db="EMBL/GenBank/DDBJ databases">
        <title>The complete genome sequence of Corynebacterium vitaeruminis DSM 20294.</title>
        <authorList>
            <person name="Ruckert C."/>
            <person name="Albersmeier A."/>
            <person name="Kalinowski J."/>
        </authorList>
    </citation>
    <scope>NUCLEOTIDE SEQUENCE [LARGE SCALE GENOMIC DNA]</scope>
    <source>
        <strain evidence="10">ATCC 10234</strain>
    </source>
</reference>
<keyword evidence="5 7" id="KW-0862">Zinc</keyword>
<evidence type="ECO:0000259" key="8">
    <source>
        <dbReference type="Pfam" id="PF01432"/>
    </source>
</evidence>
<evidence type="ECO:0000313" key="10">
    <source>
        <dbReference type="Proteomes" id="UP000019222"/>
    </source>
</evidence>
<dbReference type="AlphaFoldDB" id="W5Y9U5"/>
<evidence type="ECO:0000256" key="4">
    <source>
        <dbReference type="ARBA" id="ARBA00022801"/>
    </source>
</evidence>
<keyword evidence="6 7" id="KW-0482">Metalloprotease</keyword>
<accession>W5Y9U5</accession>
<evidence type="ECO:0000256" key="7">
    <source>
        <dbReference type="RuleBase" id="RU003435"/>
    </source>
</evidence>
<dbReference type="InterPro" id="IPR001567">
    <property type="entry name" value="Pept_M3A_M3B_dom"/>
</dbReference>
<comment type="cofactor">
    <cofactor evidence="7">
        <name>Zn(2+)</name>
        <dbReference type="ChEBI" id="CHEBI:29105"/>
    </cofactor>
    <text evidence="7">Binds 1 zinc ion.</text>
</comment>
<dbReference type="Pfam" id="PF01432">
    <property type="entry name" value="Peptidase_M3"/>
    <property type="match status" value="1"/>
</dbReference>
<protein>
    <submittedName>
        <fullName evidence="9">Peptidase</fullName>
    </submittedName>
</protein>
<evidence type="ECO:0000256" key="5">
    <source>
        <dbReference type="ARBA" id="ARBA00022833"/>
    </source>
</evidence>
<dbReference type="GO" id="GO:0006508">
    <property type="term" value="P:proteolysis"/>
    <property type="evidence" value="ECO:0007669"/>
    <property type="project" value="UniProtKB-KW"/>
</dbReference>